<dbReference type="Proteomes" id="UP000054016">
    <property type="component" value="Unassembled WGS sequence"/>
</dbReference>
<name>A0A0M0BSN8_9ARCH</name>
<keyword evidence="1" id="KW-0472">Membrane</keyword>
<comment type="caution">
    <text evidence="2">The sequence shown here is derived from an EMBL/GenBank/DDBJ whole genome shotgun (WGS) entry which is preliminary data.</text>
</comment>
<evidence type="ECO:0000256" key="1">
    <source>
        <dbReference type="SAM" id="Phobius"/>
    </source>
</evidence>
<accession>A0A0M0BSN8</accession>
<dbReference type="AlphaFoldDB" id="A0A0M0BSN8"/>
<organism evidence="2 3">
    <name type="scientific">miscellaneous Crenarchaeota group-1 archaeon SG8-32-3</name>
    <dbReference type="NCBI Taxonomy" id="1685125"/>
    <lineage>
        <taxon>Archaea</taxon>
        <taxon>Candidatus Bathyarchaeota</taxon>
        <taxon>MCG-1</taxon>
    </lineage>
</organism>
<evidence type="ECO:0000313" key="3">
    <source>
        <dbReference type="Proteomes" id="UP000054016"/>
    </source>
</evidence>
<evidence type="ECO:0000313" key="2">
    <source>
        <dbReference type="EMBL" id="KON31390.1"/>
    </source>
</evidence>
<protein>
    <submittedName>
        <fullName evidence="2">Uncharacterized protein</fullName>
    </submittedName>
</protein>
<sequence>MNRKIGLMMFLFVFLIGAGNVLAEISVGVKKGDWIEYEVTYTGTPTVGHDVIWARMEIRDVQGKSISVDITVEHSNGTLEEMTVTLNLETGQLGDDFIIPANLNSGDTFFDKNVGNITISSIEERTYSGTTRTVAHAVTTETTYYWDKATGILIEGKSQLPKYTMNTIVDKTNIWQSQLLGSDPAVFYASVIGAVVLVVVVLSFLIVKRKK</sequence>
<proteinExistence type="predicted"/>
<keyword evidence="1" id="KW-1133">Transmembrane helix</keyword>
<gene>
    <name evidence="2" type="ORF">AC478_02905</name>
</gene>
<reference evidence="3" key="1">
    <citation type="submission" date="2015-06" db="EMBL/GenBank/DDBJ databases">
        <title>New insights into the roles of widespread benthic archaea in carbon and nitrogen cycling.</title>
        <authorList>
            <person name="Lazar C.S."/>
            <person name="Baker B.J."/>
            <person name="Seitz K.W."/>
            <person name="Hyde A.S."/>
            <person name="Dick G.J."/>
            <person name="Hinrichs K.-U."/>
            <person name="Teske A.P."/>
        </authorList>
    </citation>
    <scope>NUCLEOTIDE SEQUENCE [LARGE SCALE GENOMIC DNA]</scope>
</reference>
<keyword evidence="1" id="KW-0812">Transmembrane</keyword>
<feature type="transmembrane region" description="Helical" evidence="1">
    <location>
        <begin position="186"/>
        <end position="207"/>
    </location>
</feature>
<dbReference type="EMBL" id="LFWV01000036">
    <property type="protein sequence ID" value="KON31390.1"/>
    <property type="molecule type" value="Genomic_DNA"/>
</dbReference>